<gene>
    <name evidence="1" type="ORF">LCGC14_3009610</name>
</gene>
<feature type="non-terminal residue" evidence="1">
    <location>
        <position position="1"/>
    </location>
</feature>
<evidence type="ECO:0000313" key="1">
    <source>
        <dbReference type="EMBL" id="KKK61913.1"/>
    </source>
</evidence>
<sequence length="62" mass="7156">KNILRKVKAMRKFSVEVIENDDGRISIQQHVPENEKERFNKAEIVGLLQYVVQTMAAKIMGN</sequence>
<protein>
    <submittedName>
        <fullName evidence="1">Uncharacterized protein</fullName>
    </submittedName>
</protein>
<reference evidence="1" key="1">
    <citation type="journal article" date="2015" name="Nature">
        <title>Complex archaea that bridge the gap between prokaryotes and eukaryotes.</title>
        <authorList>
            <person name="Spang A."/>
            <person name="Saw J.H."/>
            <person name="Jorgensen S.L."/>
            <person name="Zaremba-Niedzwiedzka K."/>
            <person name="Martijn J."/>
            <person name="Lind A.E."/>
            <person name="van Eijk R."/>
            <person name="Schleper C."/>
            <person name="Guy L."/>
            <person name="Ettema T.J."/>
        </authorList>
    </citation>
    <scope>NUCLEOTIDE SEQUENCE</scope>
</reference>
<dbReference type="EMBL" id="LAZR01062257">
    <property type="protein sequence ID" value="KKK61913.1"/>
    <property type="molecule type" value="Genomic_DNA"/>
</dbReference>
<proteinExistence type="predicted"/>
<comment type="caution">
    <text evidence="1">The sequence shown here is derived from an EMBL/GenBank/DDBJ whole genome shotgun (WGS) entry which is preliminary data.</text>
</comment>
<name>A0A0F8WZ37_9ZZZZ</name>
<organism evidence="1">
    <name type="scientific">marine sediment metagenome</name>
    <dbReference type="NCBI Taxonomy" id="412755"/>
    <lineage>
        <taxon>unclassified sequences</taxon>
        <taxon>metagenomes</taxon>
        <taxon>ecological metagenomes</taxon>
    </lineage>
</organism>
<dbReference type="AlphaFoldDB" id="A0A0F8WZ37"/>
<accession>A0A0F8WZ37</accession>